<dbReference type="Gene3D" id="3.30.200.20">
    <property type="entry name" value="Phosphorylase Kinase, domain 1"/>
    <property type="match status" value="1"/>
</dbReference>
<dbReference type="GO" id="GO:0005524">
    <property type="term" value="F:ATP binding"/>
    <property type="evidence" value="ECO:0007669"/>
    <property type="project" value="UniProtKB-KW"/>
</dbReference>
<dbReference type="Gene3D" id="1.10.510.10">
    <property type="entry name" value="Transferase(Phosphotransferase) domain 1"/>
    <property type="match status" value="1"/>
</dbReference>
<dbReference type="RefSeq" id="WP_311770877.1">
    <property type="nucleotide sequence ID" value="NZ_JACHJQ010000001.1"/>
</dbReference>
<keyword evidence="10" id="KW-1133">Transmembrane helix</keyword>
<dbReference type="InterPro" id="IPR000719">
    <property type="entry name" value="Prot_kinase_dom"/>
</dbReference>
<dbReference type="PROSITE" id="PS50011">
    <property type="entry name" value="PROTEIN_KINASE_DOM"/>
    <property type="match status" value="1"/>
</dbReference>
<evidence type="ECO:0000313" key="13">
    <source>
        <dbReference type="EMBL" id="MBB4904818.1"/>
    </source>
</evidence>
<keyword evidence="3 13" id="KW-0808">Transferase</keyword>
<keyword evidence="2" id="KW-0723">Serine/threonine-protein kinase</keyword>
<dbReference type="FunFam" id="1.10.510.10:FF:000021">
    <property type="entry name" value="Serine/threonine protein kinase"/>
    <property type="match status" value="1"/>
</dbReference>
<dbReference type="EC" id="2.7.11.1" evidence="1"/>
<evidence type="ECO:0000313" key="14">
    <source>
        <dbReference type="Proteomes" id="UP000520767"/>
    </source>
</evidence>
<evidence type="ECO:0000256" key="1">
    <source>
        <dbReference type="ARBA" id="ARBA00012513"/>
    </source>
</evidence>
<feature type="domain" description="Protein kinase" evidence="11">
    <location>
        <begin position="17"/>
        <end position="284"/>
    </location>
</feature>
<evidence type="ECO:0000259" key="11">
    <source>
        <dbReference type="PROSITE" id="PS50011"/>
    </source>
</evidence>
<dbReference type="EMBL" id="JACHJQ010000001">
    <property type="protein sequence ID" value="MBB4904818.1"/>
    <property type="molecule type" value="Genomic_DNA"/>
</dbReference>
<keyword evidence="14" id="KW-1185">Reference proteome</keyword>
<feature type="transmembrane region" description="Helical" evidence="10">
    <location>
        <begin position="423"/>
        <end position="445"/>
    </location>
</feature>
<dbReference type="SMART" id="SM00220">
    <property type="entry name" value="S_TKc"/>
    <property type="match status" value="1"/>
</dbReference>
<evidence type="ECO:0000256" key="6">
    <source>
        <dbReference type="ARBA" id="ARBA00022840"/>
    </source>
</evidence>
<dbReference type="GO" id="GO:0004674">
    <property type="term" value="F:protein serine/threonine kinase activity"/>
    <property type="evidence" value="ECO:0007669"/>
    <property type="project" value="UniProtKB-KW"/>
</dbReference>
<dbReference type="InterPro" id="IPR008271">
    <property type="entry name" value="Ser/Thr_kinase_AS"/>
</dbReference>
<keyword evidence="10" id="KW-0472">Membrane</keyword>
<feature type="domain" description="PASTA" evidence="12">
    <location>
        <begin position="651"/>
        <end position="711"/>
    </location>
</feature>
<evidence type="ECO:0000256" key="3">
    <source>
        <dbReference type="ARBA" id="ARBA00022679"/>
    </source>
</evidence>
<dbReference type="SMART" id="SM00740">
    <property type="entry name" value="PASTA"/>
    <property type="match status" value="4"/>
</dbReference>
<dbReference type="Pfam" id="PF03793">
    <property type="entry name" value="PASTA"/>
    <property type="match status" value="4"/>
</dbReference>
<proteinExistence type="predicted"/>
<evidence type="ECO:0000256" key="4">
    <source>
        <dbReference type="ARBA" id="ARBA00022741"/>
    </source>
</evidence>
<name>A0A7W7Q0Y2_9PSEU</name>
<dbReference type="PROSITE" id="PS00108">
    <property type="entry name" value="PROTEIN_KINASE_ST"/>
    <property type="match status" value="1"/>
</dbReference>
<evidence type="ECO:0000256" key="8">
    <source>
        <dbReference type="ARBA" id="ARBA00048679"/>
    </source>
</evidence>
<sequence length="711" mass="75423">MDERGVGLIGALLEQRYRVDALLARGGMSSVYRGLDTRLDRRVAIKVMDARFADDRAFVDRFEREARSAAKIHHPNVVAVHDQGVDKSPNGDLVYLVMELVDGGTLRDLINERGALDVPTALAIMEPVLSALAAAHRAGLVHRDVKPENVLIGHGGEGGSTVKVGDFGLVRAIHSAGTTSASVILGTVAYLSPEQVTTGNANSAGDVYSAGIVLFEALTGTAPYTGDNAISVAYRHVNDDVPAPSTLAGNIPPELDDLVVRATRRDMEQRPVDGAAFLSEIEKLRMVIGAPRVPVPVPAPTIADRTMPVSPETIRHSSGVIDTSEAERTVRNAPVVSPAVAPVAPAGATIVRQAPPGGFRPIGPQGTRAMLRTDLDRAGPATEYVPPVSGPFPSQQPQAAPPRPPRNRPPQPPPARKGRGGSIALWSAVAVLVLALVGTSTWWFASGRYRTVPDVAAMARDDAERKLRDNDLDPQIKTERHNTIAAGTVIRTDPAQGQEVLRGDSVTMVVSLGKPKVPEVREGADPTEVEDLIRKQGLQPDRDDGQNRYDDDVEKGKVVSVSPQPGTELNIGERVVIVLSKGPEPKPIPDVRNKTRDEAFQELTALGYTPVEGTAEFSADVEGGRVIRTDPEIGSKIEGDDKTVTVIVSNAVTVPDLGNQSADQAVATLQQLGLQAEIQAFGGGSGRVIGQSPTANSKVAPNSKVVIWVIP</sequence>
<dbReference type="InterPro" id="IPR005543">
    <property type="entry name" value="PASTA_dom"/>
</dbReference>
<evidence type="ECO:0000256" key="7">
    <source>
        <dbReference type="ARBA" id="ARBA00047899"/>
    </source>
</evidence>
<evidence type="ECO:0000256" key="10">
    <source>
        <dbReference type="SAM" id="Phobius"/>
    </source>
</evidence>
<dbReference type="Gene3D" id="3.30.10.20">
    <property type="match status" value="4"/>
</dbReference>
<dbReference type="Pfam" id="PF00069">
    <property type="entry name" value="Pkinase"/>
    <property type="match status" value="1"/>
</dbReference>
<comment type="catalytic activity">
    <reaction evidence="7">
        <text>L-threonyl-[protein] + ATP = O-phospho-L-threonyl-[protein] + ADP + H(+)</text>
        <dbReference type="Rhea" id="RHEA:46608"/>
        <dbReference type="Rhea" id="RHEA-COMP:11060"/>
        <dbReference type="Rhea" id="RHEA-COMP:11605"/>
        <dbReference type="ChEBI" id="CHEBI:15378"/>
        <dbReference type="ChEBI" id="CHEBI:30013"/>
        <dbReference type="ChEBI" id="CHEBI:30616"/>
        <dbReference type="ChEBI" id="CHEBI:61977"/>
        <dbReference type="ChEBI" id="CHEBI:456216"/>
        <dbReference type="EC" id="2.7.11.1"/>
    </reaction>
</comment>
<evidence type="ECO:0000256" key="9">
    <source>
        <dbReference type="SAM" id="MobiDB-lite"/>
    </source>
</evidence>
<keyword evidence="4" id="KW-0547">Nucleotide-binding</keyword>
<dbReference type="CDD" id="cd14014">
    <property type="entry name" value="STKc_PknB_like"/>
    <property type="match status" value="1"/>
</dbReference>
<keyword evidence="5 13" id="KW-0418">Kinase</keyword>
<gene>
    <name evidence="13" type="ORF">FHR82_001028</name>
</gene>
<dbReference type="Proteomes" id="UP000520767">
    <property type="component" value="Unassembled WGS sequence"/>
</dbReference>
<dbReference type="FunFam" id="3.30.200.20:FF:000035">
    <property type="entry name" value="Serine/threonine protein kinase Stk1"/>
    <property type="match status" value="1"/>
</dbReference>
<dbReference type="InterPro" id="IPR011009">
    <property type="entry name" value="Kinase-like_dom_sf"/>
</dbReference>
<feature type="domain" description="PASTA" evidence="12">
    <location>
        <begin position="513"/>
        <end position="581"/>
    </location>
</feature>
<organism evidence="13 14">
    <name type="scientific">Actinophytocola algeriensis</name>
    <dbReference type="NCBI Taxonomy" id="1768010"/>
    <lineage>
        <taxon>Bacteria</taxon>
        <taxon>Bacillati</taxon>
        <taxon>Actinomycetota</taxon>
        <taxon>Actinomycetes</taxon>
        <taxon>Pseudonocardiales</taxon>
        <taxon>Pseudonocardiaceae</taxon>
    </lineage>
</organism>
<comment type="caution">
    <text evidence="13">The sequence shown here is derived from an EMBL/GenBank/DDBJ whole genome shotgun (WGS) entry which is preliminary data.</text>
</comment>
<dbReference type="PANTHER" id="PTHR43289">
    <property type="entry name" value="MITOGEN-ACTIVATED PROTEIN KINASE KINASE KINASE 20-RELATED"/>
    <property type="match status" value="1"/>
</dbReference>
<feature type="domain" description="PASTA" evidence="12">
    <location>
        <begin position="582"/>
        <end position="650"/>
    </location>
</feature>
<dbReference type="SUPFAM" id="SSF56112">
    <property type="entry name" value="Protein kinase-like (PK-like)"/>
    <property type="match status" value="1"/>
</dbReference>
<evidence type="ECO:0000256" key="5">
    <source>
        <dbReference type="ARBA" id="ARBA00022777"/>
    </source>
</evidence>
<dbReference type="SUPFAM" id="SSF54184">
    <property type="entry name" value="Penicillin-binding protein 2x (pbp-2x), c-terminal domain"/>
    <property type="match status" value="1"/>
</dbReference>
<dbReference type="PANTHER" id="PTHR43289:SF34">
    <property type="entry name" value="SERINE_THREONINE-PROTEIN KINASE YBDM-RELATED"/>
    <property type="match status" value="1"/>
</dbReference>
<evidence type="ECO:0000259" key="12">
    <source>
        <dbReference type="PROSITE" id="PS51178"/>
    </source>
</evidence>
<dbReference type="PROSITE" id="PS51178">
    <property type="entry name" value="PASTA"/>
    <property type="match status" value="4"/>
</dbReference>
<keyword evidence="6" id="KW-0067">ATP-binding</keyword>
<feature type="region of interest" description="Disordered" evidence="9">
    <location>
        <begin position="379"/>
        <end position="420"/>
    </location>
</feature>
<evidence type="ECO:0000256" key="2">
    <source>
        <dbReference type="ARBA" id="ARBA00022527"/>
    </source>
</evidence>
<feature type="domain" description="PASTA" evidence="12">
    <location>
        <begin position="446"/>
        <end position="512"/>
    </location>
</feature>
<comment type="catalytic activity">
    <reaction evidence="8">
        <text>L-seryl-[protein] + ATP = O-phospho-L-seryl-[protein] + ADP + H(+)</text>
        <dbReference type="Rhea" id="RHEA:17989"/>
        <dbReference type="Rhea" id="RHEA-COMP:9863"/>
        <dbReference type="Rhea" id="RHEA-COMP:11604"/>
        <dbReference type="ChEBI" id="CHEBI:15378"/>
        <dbReference type="ChEBI" id="CHEBI:29999"/>
        <dbReference type="ChEBI" id="CHEBI:30616"/>
        <dbReference type="ChEBI" id="CHEBI:83421"/>
        <dbReference type="ChEBI" id="CHEBI:456216"/>
        <dbReference type="EC" id="2.7.11.1"/>
    </reaction>
</comment>
<feature type="compositionally biased region" description="Pro residues" evidence="9">
    <location>
        <begin position="399"/>
        <end position="415"/>
    </location>
</feature>
<protein>
    <recommendedName>
        <fullName evidence="1">non-specific serine/threonine protein kinase</fullName>
        <ecNumber evidence="1">2.7.11.1</ecNumber>
    </recommendedName>
</protein>
<keyword evidence="10" id="KW-0812">Transmembrane</keyword>
<accession>A0A7W7Q0Y2</accession>
<dbReference type="GO" id="GO:0045717">
    <property type="term" value="P:negative regulation of fatty acid biosynthetic process"/>
    <property type="evidence" value="ECO:0007669"/>
    <property type="project" value="UniProtKB-ARBA"/>
</dbReference>
<dbReference type="AlphaFoldDB" id="A0A7W7Q0Y2"/>
<dbReference type="CDD" id="cd06577">
    <property type="entry name" value="PASTA_pknB"/>
    <property type="match status" value="4"/>
</dbReference>
<reference evidence="13 14" key="1">
    <citation type="submission" date="2020-08" db="EMBL/GenBank/DDBJ databases">
        <title>Genomic Encyclopedia of Type Strains, Phase III (KMG-III): the genomes of soil and plant-associated and newly described type strains.</title>
        <authorList>
            <person name="Whitman W."/>
        </authorList>
    </citation>
    <scope>NUCLEOTIDE SEQUENCE [LARGE SCALE GENOMIC DNA]</scope>
    <source>
        <strain evidence="13 14">CECT 8960</strain>
    </source>
</reference>